<evidence type="ECO:0000313" key="2">
    <source>
        <dbReference type="EMBL" id="GLC30073.1"/>
    </source>
</evidence>
<keyword evidence="1" id="KW-0812">Transmembrane</keyword>
<name>A0ABQ5N4E2_9CLOT</name>
<feature type="transmembrane region" description="Helical" evidence="1">
    <location>
        <begin position="75"/>
        <end position="92"/>
    </location>
</feature>
<sequence>MSLLISTIIFIASFAAAFIATNKLLRWANDKYNLFGPIHAYIKNSGKQTTVTRFISMLAFFIFIFIANRFQLNDWLFGIVLGLCSSIILAILEPKKGSK</sequence>
<evidence type="ECO:0000256" key="1">
    <source>
        <dbReference type="SAM" id="Phobius"/>
    </source>
</evidence>
<feature type="transmembrane region" description="Helical" evidence="1">
    <location>
        <begin position="51"/>
        <end position="69"/>
    </location>
</feature>
<evidence type="ECO:0008006" key="4">
    <source>
        <dbReference type="Google" id="ProtNLM"/>
    </source>
</evidence>
<dbReference type="EMBL" id="BRXR01000001">
    <property type="protein sequence ID" value="GLC30073.1"/>
    <property type="molecule type" value="Genomic_DNA"/>
</dbReference>
<dbReference type="RefSeq" id="WP_264849339.1">
    <property type="nucleotide sequence ID" value="NZ_BRXR01000001.1"/>
</dbReference>
<organism evidence="2 3">
    <name type="scientific">Clostridium omnivorum</name>
    <dbReference type="NCBI Taxonomy" id="1604902"/>
    <lineage>
        <taxon>Bacteria</taxon>
        <taxon>Bacillati</taxon>
        <taxon>Bacillota</taxon>
        <taxon>Clostridia</taxon>
        <taxon>Eubacteriales</taxon>
        <taxon>Clostridiaceae</taxon>
        <taxon>Clostridium</taxon>
    </lineage>
</organism>
<keyword evidence="1" id="KW-1133">Transmembrane helix</keyword>
<accession>A0ABQ5N4E2</accession>
<comment type="caution">
    <text evidence="2">The sequence shown here is derived from an EMBL/GenBank/DDBJ whole genome shotgun (WGS) entry which is preliminary data.</text>
</comment>
<keyword evidence="3" id="KW-1185">Reference proteome</keyword>
<evidence type="ECO:0000313" key="3">
    <source>
        <dbReference type="Proteomes" id="UP001208567"/>
    </source>
</evidence>
<proteinExistence type="predicted"/>
<protein>
    <recommendedName>
        <fullName evidence="4">DUF3784 domain-containing protein</fullName>
    </recommendedName>
</protein>
<feature type="transmembrane region" description="Helical" evidence="1">
    <location>
        <begin position="6"/>
        <end position="25"/>
    </location>
</feature>
<gene>
    <name evidence="2" type="ORF">bsdE14_14830</name>
</gene>
<reference evidence="2 3" key="1">
    <citation type="journal article" date="2024" name="Int. J. Syst. Evol. Microbiol.">
        <title>Clostridium omnivorum sp. nov., isolated from anoxic soil under the treatment of reductive soil disinfestation.</title>
        <authorList>
            <person name="Ueki A."/>
            <person name="Tonouchi A."/>
            <person name="Kaku N."/>
            <person name="Honma S."/>
            <person name="Ueki K."/>
        </authorList>
    </citation>
    <scope>NUCLEOTIDE SEQUENCE [LARGE SCALE GENOMIC DNA]</scope>
    <source>
        <strain evidence="2 3">E14</strain>
    </source>
</reference>
<dbReference type="Proteomes" id="UP001208567">
    <property type="component" value="Unassembled WGS sequence"/>
</dbReference>
<keyword evidence="1" id="KW-0472">Membrane</keyword>